<proteinExistence type="inferred from homology"/>
<dbReference type="EMBL" id="JAHBMH010000044">
    <property type="protein sequence ID" value="KAK1936447.1"/>
    <property type="molecule type" value="Genomic_DNA"/>
</dbReference>
<protein>
    <recommendedName>
        <fullName evidence="2">ATP-dependent Clp protease proteolytic subunit</fullName>
    </recommendedName>
</protein>
<accession>A0AAD9GDL8</accession>
<dbReference type="InterPro" id="IPR023562">
    <property type="entry name" value="ClpP/TepA"/>
</dbReference>
<keyword evidence="3" id="KW-0645">Protease</keyword>
<keyword evidence="4" id="KW-1185">Reference proteome</keyword>
<gene>
    <name evidence="3" type="ORF">X943_003539</name>
</gene>
<evidence type="ECO:0000313" key="4">
    <source>
        <dbReference type="Proteomes" id="UP001195914"/>
    </source>
</evidence>
<evidence type="ECO:0000313" key="3">
    <source>
        <dbReference type="EMBL" id="KAK1936447.1"/>
    </source>
</evidence>
<dbReference type="GO" id="GO:0051117">
    <property type="term" value="F:ATPase binding"/>
    <property type="evidence" value="ECO:0007669"/>
    <property type="project" value="TreeGrafter"/>
</dbReference>
<organism evidence="3 4">
    <name type="scientific">Babesia divergens</name>
    <dbReference type="NCBI Taxonomy" id="32595"/>
    <lineage>
        <taxon>Eukaryota</taxon>
        <taxon>Sar</taxon>
        <taxon>Alveolata</taxon>
        <taxon>Apicomplexa</taxon>
        <taxon>Aconoidasida</taxon>
        <taxon>Piroplasmida</taxon>
        <taxon>Babesiidae</taxon>
        <taxon>Babesia</taxon>
    </lineage>
</organism>
<dbReference type="GO" id="GO:0004252">
    <property type="term" value="F:serine-type endopeptidase activity"/>
    <property type="evidence" value="ECO:0007669"/>
    <property type="project" value="InterPro"/>
</dbReference>
<reference evidence="3" key="2">
    <citation type="submission" date="2021-05" db="EMBL/GenBank/DDBJ databases">
        <authorList>
            <person name="Pain A."/>
        </authorList>
    </citation>
    <scope>NUCLEOTIDE SEQUENCE</scope>
    <source>
        <strain evidence="3">1802A</strain>
    </source>
</reference>
<evidence type="ECO:0000256" key="2">
    <source>
        <dbReference type="RuleBase" id="RU003567"/>
    </source>
</evidence>
<dbReference type="PRINTS" id="PR00127">
    <property type="entry name" value="CLPPROTEASEP"/>
</dbReference>
<dbReference type="GO" id="GO:0009368">
    <property type="term" value="C:endopeptidase Clp complex"/>
    <property type="evidence" value="ECO:0007669"/>
    <property type="project" value="TreeGrafter"/>
</dbReference>
<dbReference type="Pfam" id="PF00574">
    <property type="entry name" value="CLP_protease"/>
    <property type="match status" value="1"/>
</dbReference>
<dbReference type="AlphaFoldDB" id="A0AAD9GDL8"/>
<comment type="similarity">
    <text evidence="1 2">Belongs to the peptidase S14 family.</text>
</comment>
<dbReference type="PANTHER" id="PTHR10381">
    <property type="entry name" value="ATP-DEPENDENT CLP PROTEASE PROTEOLYTIC SUBUNIT"/>
    <property type="match status" value="1"/>
</dbReference>
<reference evidence="3" key="1">
    <citation type="journal article" date="2014" name="Nucleic Acids Res.">
        <title>The evolutionary dynamics of variant antigen genes in Babesia reveal a history of genomic innovation underlying host-parasite interaction.</title>
        <authorList>
            <person name="Jackson A.P."/>
            <person name="Otto T.D."/>
            <person name="Darby A."/>
            <person name="Ramaprasad A."/>
            <person name="Xia D."/>
            <person name="Echaide I.E."/>
            <person name="Farber M."/>
            <person name="Gahlot S."/>
            <person name="Gamble J."/>
            <person name="Gupta D."/>
            <person name="Gupta Y."/>
            <person name="Jackson L."/>
            <person name="Malandrin L."/>
            <person name="Malas T.B."/>
            <person name="Moussa E."/>
            <person name="Nair M."/>
            <person name="Reid A.J."/>
            <person name="Sanders M."/>
            <person name="Sharma J."/>
            <person name="Tracey A."/>
            <person name="Quail M.A."/>
            <person name="Weir W."/>
            <person name="Wastling J.M."/>
            <person name="Hall N."/>
            <person name="Willadsen P."/>
            <person name="Lingelbach K."/>
            <person name="Shiels B."/>
            <person name="Tait A."/>
            <person name="Berriman M."/>
            <person name="Allred D.R."/>
            <person name="Pain A."/>
        </authorList>
    </citation>
    <scope>NUCLEOTIDE SEQUENCE</scope>
    <source>
        <strain evidence="3">1802A</strain>
    </source>
</reference>
<dbReference type="CDD" id="cd07017">
    <property type="entry name" value="S14_ClpP_2"/>
    <property type="match status" value="1"/>
</dbReference>
<dbReference type="GO" id="GO:0004176">
    <property type="term" value="F:ATP-dependent peptidase activity"/>
    <property type="evidence" value="ECO:0007669"/>
    <property type="project" value="InterPro"/>
</dbReference>
<comment type="caution">
    <text evidence="3">The sequence shown here is derived from an EMBL/GenBank/DDBJ whole genome shotgun (WGS) entry which is preliminary data.</text>
</comment>
<keyword evidence="3" id="KW-0378">Hydrolase</keyword>
<dbReference type="Gene3D" id="3.90.226.10">
    <property type="entry name" value="2-enoyl-CoA Hydratase, Chain A, domain 1"/>
    <property type="match status" value="1"/>
</dbReference>
<sequence length="264" mass="28585">MSAHRGAAYGSILSTNAFSSQHIGARRNLAFIPSSLKGLESGNSISSLVRSPITPLGGGQRYHSASFVSAVQKNKAPDLSSALLSERTIFIGMPIQAMVAHLVISQLLYLDNVCQKPIKIYINCTDNAINEDHTSRSEVDSLSIVDVMSYVKSEIITVNLGQTYGPAALILAAGAPGKRFVLPRSFTALRQSSSSFEMMQAEDISIYSKEILRGRKDFVAALAKYCGKPESDVLETIQHGCYLDAQQTIAYGLADKVLSEYDVQ</sequence>
<dbReference type="PANTHER" id="PTHR10381:SF6">
    <property type="entry name" value="ATP-DEPENDENT CLP PROTEASE PROTEOLYTIC SUBUNIT-RELATED PROTEIN 3, CHLOROPLASTIC"/>
    <property type="match status" value="1"/>
</dbReference>
<dbReference type="InterPro" id="IPR029045">
    <property type="entry name" value="ClpP/crotonase-like_dom_sf"/>
</dbReference>
<evidence type="ECO:0000256" key="1">
    <source>
        <dbReference type="ARBA" id="ARBA00007039"/>
    </source>
</evidence>
<dbReference type="Proteomes" id="UP001195914">
    <property type="component" value="Unassembled WGS sequence"/>
</dbReference>
<name>A0AAD9GDL8_BABDI</name>
<dbReference type="GO" id="GO:0006515">
    <property type="term" value="P:protein quality control for misfolded or incompletely synthesized proteins"/>
    <property type="evidence" value="ECO:0007669"/>
    <property type="project" value="TreeGrafter"/>
</dbReference>
<dbReference type="InterPro" id="IPR001907">
    <property type="entry name" value="ClpP"/>
</dbReference>
<dbReference type="SUPFAM" id="SSF52096">
    <property type="entry name" value="ClpP/crotonase"/>
    <property type="match status" value="1"/>
</dbReference>